<organism evidence="9 10">
    <name type="scientific">Actinophytocola gossypii</name>
    <dbReference type="NCBI Taxonomy" id="2812003"/>
    <lineage>
        <taxon>Bacteria</taxon>
        <taxon>Bacillati</taxon>
        <taxon>Actinomycetota</taxon>
        <taxon>Actinomycetes</taxon>
        <taxon>Pseudonocardiales</taxon>
        <taxon>Pseudonocardiaceae</taxon>
    </lineage>
</organism>
<dbReference type="Gene3D" id="1.20.1640.10">
    <property type="entry name" value="Multidrug efflux transporter AcrB transmembrane domain"/>
    <property type="match status" value="2"/>
</dbReference>
<dbReference type="SUPFAM" id="SSF82866">
    <property type="entry name" value="Multidrug efflux transporter AcrB transmembrane domain"/>
    <property type="match status" value="2"/>
</dbReference>
<dbReference type="PANTHER" id="PTHR33406">
    <property type="entry name" value="MEMBRANE PROTEIN MJ1562-RELATED"/>
    <property type="match status" value="1"/>
</dbReference>
<feature type="transmembrane region" description="Helical" evidence="7">
    <location>
        <begin position="226"/>
        <end position="250"/>
    </location>
</feature>
<feature type="transmembrane region" description="Helical" evidence="7">
    <location>
        <begin position="644"/>
        <end position="667"/>
    </location>
</feature>
<keyword evidence="5 7" id="KW-1133">Transmembrane helix</keyword>
<accession>A0ABT2J6X2</accession>
<comment type="subcellular location">
    <subcellularLocation>
        <location evidence="1">Cell membrane</location>
        <topology evidence="1">Multi-pass membrane protein</topology>
    </subcellularLocation>
</comment>
<dbReference type="EMBL" id="JAFFZE010000009">
    <property type="protein sequence ID" value="MCT2583613.1"/>
    <property type="molecule type" value="Genomic_DNA"/>
</dbReference>
<feature type="transmembrane region" description="Helical" evidence="7">
    <location>
        <begin position="508"/>
        <end position="525"/>
    </location>
</feature>
<evidence type="ECO:0000256" key="3">
    <source>
        <dbReference type="ARBA" id="ARBA00022475"/>
    </source>
</evidence>
<protein>
    <submittedName>
        <fullName evidence="9">MMPL family transporter</fullName>
    </submittedName>
</protein>
<dbReference type="InterPro" id="IPR004869">
    <property type="entry name" value="MMPL_dom"/>
</dbReference>
<proteinExistence type="inferred from homology"/>
<evidence type="ECO:0000313" key="9">
    <source>
        <dbReference type="EMBL" id="MCT2583613.1"/>
    </source>
</evidence>
<dbReference type="InterPro" id="IPR000731">
    <property type="entry name" value="SSD"/>
</dbReference>
<gene>
    <name evidence="9" type="ORF">JT362_10845</name>
</gene>
<feature type="transmembrane region" description="Helical" evidence="7">
    <location>
        <begin position="537"/>
        <end position="555"/>
    </location>
</feature>
<feature type="transmembrane region" description="Helical" evidence="7">
    <location>
        <begin position="305"/>
        <end position="329"/>
    </location>
</feature>
<keyword evidence="4 7" id="KW-0812">Transmembrane</keyword>
<evidence type="ECO:0000259" key="8">
    <source>
        <dbReference type="PROSITE" id="PS50156"/>
    </source>
</evidence>
<sequence>MFGRIGRFAADHARAVLVVTALVVAAASALGFTAFGKLKTDGGFVDPAAESSQAQELLDREFGGDSDLVFLLTADGSVDDPAVRTAGTDLTDRFAADDALVDVASYFSTDAPAMRSDDGRHAIAVATLADGVEADQVVEDLRERYGAETGPLTVAVGGAAAVGTDVGAQIGGDLALAESIAVPIILVLLVIVFGSLVAALLPLVVGLIAVVGTFAELSILGSLTDVSVYAINLTTALGLGLAIDYALLLVNRFREELAGGADTRAAVVRTVETAGRTILFGAITVASALATLLVFPLYFLRSFAYAGIGVVLIAMLSALVVLPALLAVLGQRVNNLRLPWLRRSPSAVSERWARIAGTAMRRPVLTGLPVIVLLVIAAIPLLRVEFGTPDERVLPETTQVRVVGDTLRAEFTSDTARTMHVVTEDPVGDAELTGYADRLAALPGIDSVTTSTSASGLRELTLRTTPDAHSTEGQELVEAVRAVPGPDALVGGSAAELVDSKDAIGDRLGLAAGLIALTTFVLLFLFTGSVLQPLRALLFNVLGLSAILGLMVLVFQEGWLSGWLGFTPLPLDTSMLVLLFCLVFGLSMDYEVFVLGRIKELHDLGADPRTAVTQGLSRTGRLITAAAVLLSVNMLAFGTSGVSFIQMLGIGTGLAILVDATLIRGVLVPVGIRLLGRAAWWSPKWLRRVHGRVGVQEAAPERELARV</sequence>
<keyword evidence="6 7" id="KW-0472">Membrane</keyword>
<evidence type="ECO:0000313" key="10">
    <source>
        <dbReference type="Proteomes" id="UP001156441"/>
    </source>
</evidence>
<dbReference type="PANTHER" id="PTHR33406:SF11">
    <property type="entry name" value="MEMBRANE PROTEIN SCO6666-RELATED"/>
    <property type="match status" value="1"/>
</dbReference>
<feature type="domain" description="SSD" evidence="8">
    <location>
        <begin position="197"/>
        <end position="328"/>
    </location>
</feature>
<dbReference type="Pfam" id="PF03176">
    <property type="entry name" value="MMPL"/>
    <property type="match status" value="2"/>
</dbReference>
<evidence type="ECO:0000256" key="1">
    <source>
        <dbReference type="ARBA" id="ARBA00004651"/>
    </source>
</evidence>
<evidence type="ECO:0000256" key="2">
    <source>
        <dbReference type="ARBA" id="ARBA00010157"/>
    </source>
</evidence>
<evidence type="ECO:0000256" key="4">
    <source>
        <dbReference type="ARBA" id="ARBA00022692"/>
    </source>
</evidence>
<comment type="caution">
    <text evidence="9">The sequence shown here is derived from an EMBL/GenBank/DDBJ whole genome shotgun (WGS) entry which is preliminary data.</text>
</comment>
<evidence type="ECO:0000256" key="6">
    <source>
        <dbReference type="ARBA" id="ARBA00023136"/>
    </source>
</evidence>
<comment type="similarity">
    <text evidence="2">Belongs to the resistance-nodulation-cell division (RND) (TC 2.A.6) family. MmpL subfamily.</text>
</comment>
<feature type="transmembrane region" description="Helical" evidence="7">
    <location>
        <begin position="12"/>
        <end position="35"/>
    </location>
</feature>
<keyword evidence="3" id="KW-1003">Cell membrane</keyword>
<evidence type="ECO:0000256" key="7">
    <source>
        <dbReference type="SAM" id="Phobius"/>
    </source>
</evidence>
<feature type="transmembrane region" description="Helical" evidence="7">
    <location>
        <begin position="184"/>
        <end position="214"/>
    </location>
</feature>
<dbReference type="RefSeq" id="WP_260190973.1">
    <property type="nucleotide sequence ID" value="NZ_JAFFZE010000009.1"/>
</dbReference>
<dbReference type="PROSITE" id="PS50156">
    <property type="entry name" value="SSD"/>
    <property type="match status" value="1"/>
</dbReference>
<evidence type="ECO:0000256" key="5">
    <source>
        <dbReference type="ARBA" id="ARBA00022989"/>
    </source>
</evidence>
<name>A0ABT2J6X2_9PSEU</name>
<feature type="transmembrane region" description="Helical" evidence="7">
    <location>
        <begin position="364"/>
        <end position="382"/>
    </location>
</feature>
<feature type="transmembrane region" description="Helical" evidence="7">
    <location>
        <begin position="575"/>
        <end position="598"/>
    </location>
</feature>
<dbReference type="InterPro" id="IPR050545">
    <property type="entry name" value="Mycobact_MmpL"/>
</dbReference>
<dbReference type="Proteomes" id="UP001156441">
    <property type="component" value="Unassembled WGS sequence"/>
</dbReference>
<feature type="transmembrane region" description="Helical" evidence="7">
    <location>
        <begin position="278"/>
        <end position="299"/>
    </location>
</feature>
<reference evidence="9 10" key="1">
    <citation type="submission" date="2021-02" db="EMBL/GenBank/DDBJ databases">
        <title>Actinophytocola xerophila sp. nov., isolated from soil of cotton cropping field.</title>
        <authorList>
            <person name="Huang R."/>
            <person name="Chen X."/>
            <person name="Ge X."/>
            <person name="Liu W."/>
        </authorList>
    </citation>
    <scope>NUCLEOTIDE SEQUENCE [LARGE SCALE GENOMIC DNA]</scope>
    <source>
        <strain evidence="9 10">S1-96</strain>
    </source>
</reference>
<keyword evidence="10" id="KW-1185">Reference proteome</keyword>